<dbReference type="RefSeq" id="WP_069974985.1">
    <property type="nucleotide sequence ID" value="NZ_CP017316.1"/>
</dbReference>
<evidence type="ECO:0000313" key="1">
    <source>
        <dbReference type="EMBL" id="AOT57262.1"/>
    </source>
</evidence>
<reference evidence="1 2" key="1">
    <citation type="submission" date="2016-09" db="EMBL/GenBank/DDBJ databases">
        <title>Streptomyces rubrolavendulae MJM4426 Genome sequencing and assembly.</title>
        <authorList>
            <person name="Kim J.-G."/>
        </authorList>
    </citation>
    <scope>NUCLEOTIDE SEQUENCE [LARGE SCALE GENOMIC DNA]</scope>
    <source>
        <strain evidence="1 2">MJM4426</strain>
    </source>
</reference>
<dbReference type="Proteomes" id="UP000095349">
    <property type="component" value="Chromosome"/>
</dbReference>
<organism evidence="1 2">
    <name type="scientific">Streptomyces rubrolavendulae</name>
    <dbReference type="NCBI Taxonomy" id="285473"/>
    <lineage>
        <taxon>Bacteria</taxon>
        <taxon>Bacillati</taxon>
        <taxon>Actinomycetota</taxon>
        <taxon>Actinomycetes</taxon>
        <taxon>Kitasatosporales</taxon>
        <taxon>Streptomycetaceae</taxon>
        <taxon>Streptomyces</taxon>
    </lineage>
</organism>
<sequence>MLTPDPRYLRSLLARYADLRIAQCHGERGLEQRLEDVTYTLCVATGTTRVEDALAKADALLAAPADTASGTGPAPGGAELVA</sequence>
<dbReference type="Pfam" id="PF17196">
    <property type="entry name" value="DUF5133"/>
    <property type="match status" value="1"/>
</dbReference>
<dbReference type="STRING" id="285473.A4G23_00048"/>
<proteinExistence type="predicted"/>
<protein>
    <recommendedName>
        <fullName evidence="3">DUF5133 domain-containing protein</fullName>
    </recommendedName>
</protein>
<dbReference type="EMBL" id="CP017316">
    <property type="protein sequence ID" value="AOT57262.1"/>
    <property type="molecule type" value="Genomic_DNA"/>
</dbReference>
<name>A0A1D8FVM5_9ACTN</name>
<gene>
    <name evidence="1" type="ORF">A4G23_00048</name>
</gene>
<dbReference type="InterPro" id="IPR033457">
    <property type="entry name" value="DUF5133"/>
</dbReference>
<dbReference type="GeneID" id="91401514"/>
<dbReference type="PATRIC" id="fig|285473.5.peg.57"/>
<accession>A0A1D8FVM5</accession>
<dbReference type="AlphaFoldDB" id="A0A1D8FVM5"/>
<evidence type="ECO:0008006" key="3">
    <source>
        <dbReference type="Google" id="ProtNLM"/>
    </source>
</evidence>
<dbReference type="OrthoDB" id="4320263at2"/>
<keyword evidence="2" id="KW-1185">Reference proteome</keyword>
<evidence type="ECO:0000313" key="2">
    <source>
        <dbReference type="Proteomes" id="UP000095349"/>
    </source>
</evidence>
<dbReference type="KEGG" id="srn:A4G23_00048"/>